<keyword evidence="1" id="KW-0812">Transmembrane</keyword>
<feature type="domain" description="Tyrosine-protein kinase G-rich" evidence="2">
    <location>
        <begin position="287"/>
        <end position="325"/>
    </location>
</feature>
<keyword evidence="1" id="KW-0472">Membrane</keyword>
<organism evidence="3">
    <name type="scientific">hydrothermal vent metagenome</name>
    <dbReference type="NCBI Taxonomy" id="652676"/>
    <lineage>
        <taxon>unclassified sequences</taxon>
        <taxon>metagenomes</taxon>
        <taxon>ecological metagenomes</taxon>
    </lineage>
</organism>
<evidence type="ECO:0000259" key="2">
    <source>
        <dbReference type="Pfam" id="PF13807"/>
    </source>
</evidence>
<dbReference type="Pfam" id="PF13807">
    <property type="entry name" value="GNVR"/>
    <property type="match status" value="1"/>
</dbReference>
<protein>
    <recommendedName>
        <fullName evidence="2">Tyrosine-protein kinase G-rich domain-containing protein</fullName>
    </recommendedName>
</protein>
<feature type="non-terminal residue" evidence="3">
    <location>
        <position position="1"/>
    </location>
</feature>
<keyword evidence="1" id="KW-1133">Transmembrane helix</keyword>
<feature type="transmembrane region" description="Helical" evidence="1">
    <location>
        <begin position="303"/>
        <end position="323"/>
    </location>
</feature>
<dbReference type="AlphaFoldDB" id="A0A3B0WIQ7"/>
<proteinExistence type="predicted"/>
<accession>A0A3B0WIQ7</accession>
<sequence length="407" mass="46118">YSFLTDETSKLEDKIVLSSKKIAKFKEKFANSLPEMLALNLSMLNRTESELDSVDSELRALRERQFYLQSQLTQINPLTNMRSATGEPILDPASRLKALESEFVSLSARYSSKHPDIVKIQREIEGLRQFTNQGTNAEEQAKALTTKRGEYSMLVEKYSENHPDVISLKLQIESLEASIAALPPEAIEKQVMTLQPDNPAYIAVQTQLKTIATEIVSNEARKKRLDKKMDNLDKQISMSPQVEKNFNELTREKQSEIGRFQDIKARQMEAEIGQQLENERKGESFILIDPAQFPEKPIKPNRIAIILLSFIFSIAVGLGVALLKEVMDDSIRGVVNISKLLTEAPLAVIPIIYNTIDLQRQKRNNRIMLGSVIGSIIAVTLLIHVFWTPLDVLWFRGLRKAQNVIDI</sequence>
<dbReference type="PANTHER" id="PTHR32309">
    <property type="entry name" value="TYROSINE-PROTEIN KINASE"/>
    <property type="match status" value="1"/>
</dbReference>
<dbReference type="PANTHER" id="PTHR32309:SF31">
    <property type="entry name" value="CAPSULAR EXOPOLYSACCHARIDE FAMILY"/>
    <property type="match status" value="1"/>
</dbReference>
<evidence type="ECO:0000313" key="3">
    <source>
        <dbReference type="EMBL" id="VAW55898.1"/>
    </source>
</evidence>
<feature type="transmembrane region" description="Helical" evidence="1">
    <location>
        <begin position="367"/>
        <end position="387"/>
    </location>
</feature>
<dbReference type="InterPro" id="IPR032807">
    <property type="entry name" value="GNVR"/>
</dbReference>
<evidence type="ECO:0000256" key="1">
    <source>
        <dbReference type="SAM" id="Phobius"/>
    </source>
</evidence>
<reference evidence="3" key="1">
    <citation type="submission" date="2018-06" db="EMBL/GenBank/DDBJ databases">
        <authorList>
            <person name="Zhirakovskaya E."/>
        </authorList>
    </citation>
    <scope>NUCLEOTIDE SEQUENCE</scope>
</reference>
<dbReference type="EMBL" id="UOFF01000134">
    <property type="protein sequence ID" value="VAW55898.1"/>
    <property type="molecule type" value="Genomic_DNA"/>
</dbReference>
<dbReference type="InterPro" id="IPR050445">
    <property type="entry name" value="Bact_polysacc_biosynth/exp"/>
</dbReference>
<gene>
    <name evidence="3" type="ORF">MNBD_GAMMA07-2172</name>
</gene>
<name>A0A3B0WIQ7_9ZZZZ</name>